<evidence type="ECO:0000313" key="3">
    <source>
        <dbReference type="Proteomes" id="UP001566132"/>
    </source>
</evidence>
<evidence type="ECO:0000256" key="1">
    <source>
        <dbReference type="SAM" id="Coils"/>
    </source>
</evidence>
<feature type="coiled-coil region" evidence="1">
    <location>
        <begin position="87"/>
        <end position="134"/>
    </location>
</feature>
<dbReference type="Proteomes" id="UP001566132">
    <property type="component" value="Unassembled WGS sequence"/>
</dbReference>
<sequence>MASNTVAGKVRNWTVDEEENLSDHRSILFQRIEWTGFGSNYRETMAKEEITVEIVGQAIKEAMDATFHKKGLKGKREASAYWWNSKIAEIRKEAIAMRRKITRLRKKGDRLVEVEEIEKERKECRKRLRKEIMKSKGRGMAKCLG</sequence>
<dbReference type="AlphaFoldDB" id="A0ABD1EVR1"/>
<name>A0ABD1EVR1_HYPHA</name>
<reference evidence="2 3" key="1">
    <citation type="submission" date="2024-05" db="EMBL/GenBank/DDBJ databases">
        <title>Genetic variation in Jamaican populations of the coffee berry borer (Hypothenemus hampei).</title>
        <authorList>
            <person name="Errbii M."/>
            <person name="Myrie A."/>
        </authorList>
    </citation>
    <scope>NUCLEOTIDE SEQUENCE [LARGE SCALE GENOMIC DNA]</scope>
    <source>
        <strain evidence="2">JA-Hopewell-2020-01-JO</strain>
        <tissue evidence="2">Whole body</tissue>
    </source>
</reference>
<accession>A0ABD1EVR1</accession>
<evidence type="ECO:0000313" key="2">
    <source>
        <dbReference type="EMBL" id="KAL1505131.1"/>
    </source>
</evidence>
<protein>
    <submittedName>
        <fullName evidence="2">Uncharacterized protein</fullName>
    </submittedName>
</protein>
<organism evidence="2 3">
    <name type="scientific">Hypothenemus hampei</name>
    <name type="common">Coffee berry borer</name>
    <dbReference type="NCBI Taxonomy" id="57062"/>
    <lineage>
        <taxon>Eukaryota</taxon>
        <taxon>Metazoa</taxon>
        <taxon>Ecdysozoa</taxon>
        <taxon>Arthropoda</taxon>
        <taxon>Hexapoda</taxon>
        <taxon>Insecta</taxon>
        <taxon>Pterygota</taxon>
        <taxon>Neoptera</taxon>
        <taxon>Endopterygota</taxon>
        <taxon>Coleoptera</taxon>
        <taxon>Polyphaga</taxon>
        <taxon>Cucujiformia</taxon>
        <taxon>Curculionidae</taxon>
        <taxon>Scolytinae</taxon>
        <taxon>Hypothenemus</taxon>
    </lineage>
</organism>
<comment type="caution">
    <text evidence="2">The sequence shown here is derived from an EMBL/GenBank/DDBJ whole genome shotgun (WGS) entry which is preliminary data.</text>
</comment>
<keyword evidence="3" id="KW-1185">Reference proteome</keyword>
<dbReference type="EMBL" id="JBDJPC010000004">
    <property type="protein sequence ID" value="KAL1505131.1"/>
    <property type="molecule type" value="Genomic_DNA"/>
</dbReference>
<keyword evidence="1" id="KW-0175">Coiled coil</keyword>
<proteinExistence type="predicted"/>
<gene>
    <name evidence="2" type="ORF">ABEB36_004754</name>
</gene>